<dbReference type="EMBL" id="GGEC01060068">
    <property type="protein sequence ID" value="MBX40552.1"/>
    <property type="molecule type" value="Transcribed_RNA"/>
</dbReference>
<evidence type="ECO:0000313" key="1">
    <source>
        <dbReference type="EMBL" id="MBX40552.1"/>
    </source>
</evidence>
<proteinExistence type="predicted"/>
<sequence length="25" mass="3026">MHHSLIFVETFHFPSHLCPQFLFPI</sequence>
<accession>A0A2P2NDK8</accession>
<organism evidence="1">
    <name type="scientific">Rhizophora mucronata</name>
    <name type="common">Asiatic mangrove</name>
    <dbReference type="NCBI Taxonomy" id="61149"/>
    <lineage>
        <taxon>Eukaryota</taxon>
        <taxon>Viridiplantae</taxon>
        <taxon>Streptophyta</taxon>
        <taxon>Embryophyta</taxon>
        <taxon>Tracheophyta</taxon>
        <taxon>Spermatophyta</taxon>
        <taxon>Magnoliopsida</taxon>
        <taxon>eudicotyledons</taxon>
        <taxon>Gunneridae</taxon>
        <taxon>Pentapetalae</taxon>
        <taxon>rosids</taxon>
        <taxon>fabids</taxon>
        <taxon>Malpighiales</taxon>
        <taxon>Rhizophoraceae</taxon>
        <taxon>Rhizophora</taxon>
    </lineage>
</organism>
<protein>
    <submittedName>
        <fullName evidence="1">Uncharacterized protein</fullName>
    </submittedName>
</protein>
<name>A0A2P2NDK8_RHIMU</name>
<reference evidence="1" key="1">
    <citation type="submission" date="2018-02" db="EMBL/GenBank/DDBJ databases">
        <title>Rhizophora mucronata_Transcriptome.</title>
        <authorList>
            <person name="Meera S.P."/>
            <person name="Sreeshan A."/>
            <person name="Augustine A."/>
        </authorList>
    </citation>
    <scope>NUCLEOTIDE SEQUENCE</scope>
    <source>
        <tissue evidence="1">Leaf</tissue>
    </source>
</reference>
<dbReference type="AlphaFoldDB" id="A0A2P2NDK8"/>